<dbReference type="Proteomes" id="UP000000305">
    <property type="component" value="Unassembled WGS sequence"/>
</dbReference>
<name>E9GKA8_DAPPU</name>
<keyword evidence="2" id="KW-1185">Reference proteome</keyword>
<organism evidence="1 2">
    <name type="scientific">Daphnia pulex</name>
    <name type="common">Water flea</name>
    <dbReference type="NCBI Taxonomy" id="6669"/>
    <lineage>
        <taxon>Eukaryota</taxon>
        <taxon>Metazoa</taxon>
        <taxon>Ecdysozoa</taxon>
        <taxon>Arthropoda</taxon>
        <taxon>Crustacea</taxon>
        <taxon>Branchiopoda</taxon>
        <taxon>Diplostraca</taxon>
        <taxon>Cladocera</taxon>
        <taxon>Anomopoda</taxon>
        <taxon>Daphniidae</taxon>
        <taxon>Daphnia</taxon>
    </lineage>
</organism>
<evidence type="ECO:0000313" key="2">
    <source>
        <dbReference type="Proteomes" id="UP000000305"/>
    </source>
</evidence>
<sequence length="180" mass="20203">MLSSVKLSASGSPFDLAELMYRFLLVLDRVSSRLSNREKEQLEEYYSNYITTLFRERTNTVLHVAITNFRASLRPVSLIVRLGAGVIATDENEQTTLYNLAASGRYFSEQSVSRFNMLLDGGDHLDAHGIRYDAVGVARLREFIARHSAAQVSENGRTMISVVKDGLRVCENNGQINDDH</sequence>
<dbReference type="InParanoid" id="E9GKA8"/>
<proteinExistence type="predicted"/>
<reference evidence="1 2" key="1">
    <citation type="journal article" date="2011" name="Science">
        <title>The ecoresponsive genome of Daphnia pulex.</title>
        <authorList>
            <person name="Colbourne J.K."/>
            <person name="Pfrender M.E."/>
            <person name="Gilbert D."/>
            <person name="Thomas W.K."/>
            <person name="Tucker A."/>
            <person name="Oakley T.H."/>
            <person name="Tokishita S."/>
            <person name="Aerts A."/>
            <person name="Arnold G.J."/>
            <person name="Basu M.K."/>
            <person name="Bauer D.J."/>
            <person name="Caceres C.E."/>
            <person name="Carmel L."/>
            <person name="Casola C."/>
            <person name="Choi J.H."/>
            <person name="Detter J.C."/>
            <person name="Dong Q."/>
            <person name="Dusheyko S."/>
            <person name="Eads B.D."/>
            <person name="Frohlich T."/>
            <person name="Geiler-Samerotte K.A."/>
            <person name="Gerlach D."/>
            <person name="Hatcher P."/>
            <person name="Jogdeo S."/>
            <person name="Krijgsveld J."/>
            <person name="Kriventseva E.V."/>
            <person name="Kultz D."/>
            <person name="Laforsch C."/>
            <person name="Lindquist E."/>
            <person name="Lopez J."/>
            <person name="Manak J.R."/>
            <person name="Muller J."/>
            <person name="Pangilinan J."/>
            <person name="Patwardhan R.P."/>
            <person name="Pitluck S."/>
            <person name="Pritham E.J."/>
            <person name="Rechtsteiner A."/>
            <person name="Rho M."/>
            <person name="Rogozin I.B."/>
            <person name="Sakarya O."/>
            <person name="Salamov A."/>
            <person name="Schaack S."/>
            <person name="Shapiro H."/>
            <person name="Shiga Y."/>
            <person name="Skalitzky C."/>
            <person name="Smith Z."/>
            <person name="Souvorov A."/>
            <person name="Sung W."/>
            <person name="Tang Z."/>
            <person name="Tsuchiya D."/>
            <person name="Tu H."/>
            <person name="Vos H."/>
            <person name="Wang M."/>
            <person name="Wolf Y.I."/>
            <person name="Yamagata H."/>
            <person name="Yamada T."/>
            <person name="Ye Y."/>
            <person name="Shaw J.R."/>
            <person name="Andrews J."/>
            <person name="Crease T.J."/>
            <person name="Tang H."/>
            <person name="Lucas S.M."/>
            <person name="Robertson H.M."/>
            <person name="Bork P."/>
            <person name="Koonin E.V."/>
            <person name="Zdobnov E.M."/>
            <person name="Grigoriev I.V."/>
            <person name="Lynch M."/>
            <person name="Boore J.L."/>
        </authorList>
    </citation>
    <scope>NUCLEOTIDE SEQUENCE [LARGE SCALE GENOMIC DNA]</scope>
</reference>
<evidence type="ECO:0000313" key="1">
    <source>
        <dbReference type="EMBL" id="EFX80089.1"/>
    </source>
</evidence>
<dbReference type="KEGG" id="dpx:DAPPUDRAFT_103793"/>
<dbReference type="HOGENOM" id="CLU_1497736_0_0_1"/>
<protein>
    <submittedName>
        <fullName evidence="1">Uncharacterized protein</fullName>
    </submittedName>
</protein>
<accession>E9GKA8</accession>
<gene>
    <name evidence="1" type="ORF">DAPPUDRAFT_103793</name>
</gene>
<dbReference type="AlphaFoldDB" id="E9GKA8"/>
<dbReference type="PhylomeDB" id="E9GKA8"/>
<dbReference type="EMBL" id="GL732549">
    <property type="protein sequence ID" value="EFX80089.1"/>
    <property type="molecule type" value="Genomic_DNA"/>
</dbReference>